<dbReference type="AlphaFoldDB" id="D6X2W8"/>
<reference evidence="1 2" key="2">
    <citation type="journal article" date="2010" name="Nucleic Acids Res.">
        <title>BeetleBase in 2010: revisions to provide comprehensive genomic information for Tribolium castaneum.</title>
        <authorList>
            <person name="Kim H.S."/>
            <person name="Murphy T."/>
            <person name="Xia J."/>
            <person name="Caragea D."/>
            <person name="Park Y."/>
            <person name="Beeman R.W."/>
            <person name="Lorenzen M.D."/>
            <person name="Butcher S."/>
            <person name="Manak J.R."/>
            <person name="Brown S.J."/>
        </authorList>
    </citation>
    <scope>GENOME REANNOTATION</scope>
    <source>
        <strain evidence="1 2">Georgia GA2</strain>
    </source>
</reference>
<name>D6X2W8_TRICA</name>
<evidence type="ECO:0000313" key="2">
    <source>
        <dbReference type="Proteomes" id="UP000007266"/>
    </source>
</evidence>
<protein>
    <submittedName>
        <fullName evidence="1">Uncharacterized protein</fullName>
    </submittedName>
</protein>
<dbReference type="EMBL" id="KQ971372">
    <property type="protein sequence ID" value="EFA10630.1"/>
    <property type="molecule type" value="Genomic_DNA"/>
</dbReference>
<dbReference type="Proteomes" id="UP000007266">
    <property type="component" value="Linkage group 9"/>
</dbReference>
<dbReference type="InParanoid" id="D6X2W8"/>
<proteinExistence type="predicted"/>
<gene>
    <name evidence="1" type="primary">GLEAN_16267</name>
    <name evidence="1" type="ORF">TcasGA2_TC016267</name>
</gene>
<organism evidence="1 2">
    <name type="scientific">Tribolium castaneum</name>
    <name type="common">Red flour beetle</name>
    <dbReference type="NCBI Taxonomy" id="7070"/>
    <lineage>
        <taxon>Eukaryota</taxon>
        <taxon>Metazoa</taxon>
        <taxon>Ecdysozoa</taxon>
        <taxon>Arthropoda</taxon>
        <taxon>Hexapoda</taxon>
        <taxon>Insecta</taxon>
        <taxon>Pterygota</taxon>
        <taxon>Neoptera</taxon>
        <taxon>Endopterygota</taxon>
        <taxon>Coleoptera</taxon>
        <taxon>Polyphaga</taxon>
        <taxon>Cucujiformia</taxon>
        <taxon>Tenebrionidae</taxon>
        <taxon>Tenebrionidae incertae sedis</taxon>
        <taxon>Tribolium</taxon>
    </lineage>
</organism>
<evidence type="ECO:0000313" key="1">
    <source>
        <dbReference type="EMBL" id="EFA10630.1"/>
    </source>
</evidence>
<dbReference type="HOGENOM" id="CLU_2375534_0_0_1"/>
<reference evidence="1 2" key="1">
    <citation type="journal article" date="2008" name="Nature">
        <title>The genome of the model beetle and pest Tribolium castaneum.</title>
        <authorList>
            <consortium name="Tribolium Genome Sequencing Consortium"/>
            <person name="Richards S."/>
            <person name="Gibbs R.A."/>
            <person name="Weinstock G.M."/>
            <person name="Brown S.J."/>
            <person name="Denell R."/>
            <person name="Beeman R.W."/>
            <person name="Gibbs R."/>
            <person name="Beeman R.W."/>
            <person name="Brown S.J."/>
            <person name="Bucher G."/>
            <person name="Friedrich M."/>
            <person name="Grimmelikhuijzen C.J."/>
            <person name="Klingler M."/>
            <person name="Lorenzen M."/>
            <person name="Richards S."/>
            <person name="Roth S."/>
            <person name="Schroder R."/>
            <person name="Tautz D."/>
            <person name="Zdobnov E.M."/>
            <person name="Muzny D."/>
            <person name="Gibbs R.A."/>
            <person name="Weinstock G.M."/>
            <person name="Attaway T."/>
            <person name="Bell S."/>
            <person name="Buhay C.J."/>
            <person name="Chandrabose M.N."/>
            <person name="Chavez D."/>
            <person name="Clerk-Blankenburg K.P."/>
            <person name="Cree A."/>
            <person name="Dao M."/>
            <person name="Davis C."/>
            <person name="Chacko J."/>
            <person name="Dinh H."/>
            <person name="Dugan-Rocha S."/>
            <person name="Fowler G."/>
            <person name="Garner T.T."/>
            <person name="Garnes J."/>
            <person name="Gnirke A."/>
            <person name="Hawes A."/>
            <person name="Hernandez J."/>
            <person name="Hines S."/>
            <person name="Holder M."/>
            <person name="Hume J."/>
            <person name="Jhangiani S.N."/>
            <person name="Joshi V."/>
            <person name="Khan Z.M."/>
            <person name="Jackson L."/>
            <person name="Kovar C."/>
            <person name="Kowis A."/>
            <person name="Lee S."/>
            <person name="Lewis L.R."/>
            <person name="Margolis J."/>
            <person name="Morgan M."/>
            <person name="Nazareth L.V."/>
            <person name="Nguyen N."/>
            <person name="Okwuonu G."/>
            <person name="Parker D."/>
            <person name="Richards S."/>
            <person name="Ruiz S.J."/>
            <person name="Santibanez J."/>
            <person name="Savard J."/>
            <person name="Scherer S.E."/>
            <person name="Schneider B."/>
            <person name="Sodergren E."/>
            <person name="Tautz D."/>
            <person name="Vattahil S."/>
            <person name="Villasana D."/>
            <person name="White C.S."/>
            <person name="Wright R."/>
            <person name="Park Y."/>
            <person name="Beeman R.W."/>
            <person name="Lord J."/>
            <person name="Oppert B."/>
            <person name="Lorenzen M."/>
            <person name="Brown S."/>
            <person name="Wang L."/>
            <person name="Savard J."/>
            <person name="Tautz D."/>
            <person name="Richards S."/>
            <person name="Weinstock G."/>
            <person name="Gibbs R.A."/>
            <person name="Liu Y."/>
            <person name="Worley K."/>
            <person name="Weinstock G."/>
            <person name="Elsik C.G."/>
            <person name="Reese J.T."/>
            <person name="Elhaik E."/>
            <person name="Landan G."/>
            <person name="Graur D."/>
            <person name="Arensburger P."/>
            <person name="Atkinson P."/>
            <person name="Beeman R.W."/>
            <person name="Beidler J."/>
            <person name="Brown S.J."/>
            <person name="Demuth J.P."/>
            <person name="Drury D.W."/>
            <person name="Du Y.Z."/>
            <person name="Fujiwara H."/>
            <person name="Lorenzen M."/>
            <person name="Maselli V."/>
            <person name="Osanai M."/>
            <person name="Park Y."/>
            <person name="Robertson H.M."/>
            <person name="Tu Z."/>
            <person name="Wang J.J."/>
            <person name="Wang S."/>
            <person name="Richards S."/>
            <person name="Song H."/>
            <person name="Zhang L."/>
            <person name="Sodergren E."/>
            <person name="Werner D."/>
            <person name="Stanke M."/>
            <person name="Morgenstern B."/>
            <person name="Solovyev V."/>
            <person name="Kosarev P."/>
            <person name="Brown G."/>
            <person name="Chen H.C."/>
            <person name="Ermolaeva O."/>
            <person name="Hlavina W."/>
            <person name="Kapustin Y."/>
            <person name="Kiryutin B."/>
            <person name="Kitts P."/>
            <person name="Maglott D."/>
            <person name="Pruitt K."/>
            <person name="Sapojnikov V."/>
            <person name="Souvorov A."/>
            <person name="Mackey A.J."/>
            <person name="Waterhouse R.M."/>
            <person name="Wyder S."/>
            <person name="Zdobnov E.M."/>
            <person name="Zdobnov E.M."/>
            <person name="Wyder S."/>
            <person name="Kriventseva E.V."/>
            <person name="Kadowaki T."/>
            <person name="Bork P."/>
            <person name="Aranda M."/>
            <person name="Bao R."/>
            <person name="Beermann A."/>
            <person name="Berns N."/>
            <person name="Bolognesi R."/>
            <person name="Bonneton F."/>
            <person name="Bopp D."/>
            <person name="Brown S.J."/>
            <person name="Bucher G."/>
            <person name="Butts T."/>
            <person name="Chaumot A."/>
            <person name="Denell R.E."/>
            <person name="Ferrier D.E."/>
            <person name="Friedrich M."/>
            <person name="Gordon C.M."/>
            <person name="Jindra M."/>
            <person name="Klingler M."/>
            <person name="Lan Q."/>
            <person name="Lattorff H.M."/>
            <person name="Laudet V."/>
            <person name="von Levetsow C."/>
            <person name="Liu Z."/>
            <person name="Lutz R."/>
            <person name="Lynch J.A."/>
            <person name="da Fonseca R.N."/>
            <person name="Posnien N."/>
            <person name="Reuter R."/>
            <person name="Roth S."/>
            <person name="Savard J."/>
            <person name="Schinko J.B."/>
            <person name="Schmitt C."/>
            <person name="Schoppmeier M."/>
            <person name="Schroder R."/>
            <person name="Shippy T.D."/>
            <person name="Simonnet F."/>
            <person name="Marques-Souza H."/>
            <person name="Tautz D."/>
            <person name="Tomoyasu Y."/>
            <person name="Trauner J."/>
            <person name="Van der Zee M."/>
            <person name="Vervoort M."/>
            <person name="Wittkopp N."/>
            <person name="Wimmer E.A."/>
            <person name="Yang X."/>
            <person name="Jones A.K."/>
            <person name="Sattelle D.B."/>
            <person name="Ebert P.R."/>
            <person name="Nelson D."/>
            <person name="Scott J.G."/>
            <person name="Beeman R.W."/>
            <person name="Muthukrishnan S."/>
            <person name="Kramer K.J."/>
            <person name="Arakane Y."/>
            <person name="Beeman R.W."/>
            <person name="Zhu Q."/>
            <person name="Hogenkamp D."/>
            <person name="Dixit R."/>
            <person name="Oppert B."/>
            <person name="Jiang H."/>
            <person name="Zou Z."/>
            <person name="Marshall J."/>
            <person name="Elpidina E."/>
            <person name="Vinokurov K."/>
            <person name="Oppert C."/>
            <person name="Zou Z."/>
            <person name="Evans J."/>
            <person name="Lu Z."/>
            <person name="Zhao P."/>
            <person name="Sumathipala N."/>
            <person name="Altincicek B."/>
            <person name="Vilcinskas A."/>
            <person name="Williams M."/>
            <person name="Hultmark D."/>
            <person name="Hetru C."/>
            <person name="Jiang H."/>
            <person name="Grimmelikhuijzen C.J."/>
            <person name="Hauser F."/>
            <person name="Cazzamali G."/>
            <person name="Williamson M."/>
            <person name="Park Y."/>
            <person name="Li B."/>
            <person name="Tanaka Y."/>
            <person name="Predel R."/>
            <person name="Neupert S."/>
            <person name="Schachtner J."/>
            <person name="Verleyen P."/>
            <person name="Raible F."/>
            <person name="Bork P."/>
            <person name="Friedrich M."/>
            <person name="Walden K.K."/>
            <person name="Robertson H.M."/>
            <person name="Angeli S."/>
            <person name="Foret S."/>
            <person name="Bucher G."/>
            <person name="Schuetz S."/>
            <person name="Maleszka R."/>
            <person name="Wimmer E.A."/>
            <person name="Beeman R.W."/>
            <person name="Lorenzen M."/>
            <person name="Tomoyasu Y."/>
            <person name="Miller S.C."/>
            <person name="Grossmann D."/>
            <person name="Bucher G."/>
        </authorList>
    </citation>
    <scope>NUCLEOTIDE SEQUENCE [LARGE SCALE GENOMIC DNA]</scope>
    <source>
        <strain evidence="1 2">Georgia GA2</strain>
    </source>
</reference>
<accession>D6X2W8</accession>
<sequence length="95" mass="10368">MAIIFGLLKTTGSGETTAAHDHIVHMLVAAFHDLHTLANQTFIGGNEMDALVCPKQLQDVSSGKLIILLHRKTFLPHGFIAAIVLRRLLPGIKYV</sequence>
<keyword evidence="2" id="KW-1185">Reference proteome</keyword>